<evidence type="ECO:0000313" key="2">
    <source>
        <dbReference type="EMBL" id="RVW65632.1"/>
    </source>
</evidence>
<accession>A0A438G087</accession>
<gene>
    <name evidence="2" type="ORF">CK203_033201</name>
</gene>
<dbReference type="PANTHER" id="PTHR33116:SF78">
    <property type="entry name" value="OS12G0587133 PROTEIN"/>
    <property type="match status" value="1"/>
</dbReference>
<dbReference type="InterPro" id="IPR026960">
    <property type="entry name" value="RVT-Znf"/>
</dbReference>
<dbReference type="Proteomes" id="UP000288805">
    <property type="component" value="Unassembled WGS sequence"/>
</dbReference>
<dbReference type="EMBL" id="QGNW01000687">
    <property type="protein sequence ID" value="RVW65632.1"/>
    <property type="molecule type" value="Genomic_DNA"/>
</dbReference>
<comment type="caution">
    <text evidence="2">The sequence shown here is derived from an EMBL/GenBank/DDBJ whole genome shotgun (WGS) entry which is preliminary data.</text>
</comment>
<proteinExistence type="predicted"/>
<evidence type="ECO:0000259" key="1">
    <source>
        <dbReference type="Pfam" id="PF13966"/>
    </source>
</evidence>
<sequence length="261" mass="30073">MWFKAISGLRANFDKSELIPIGRIENVEDLAEELGCKVGRLSSAYLGMSLGAPFKSAAAWNGIKERFRKRLAMTIRMRLKQIQRDFLWGGGALEQRPHLERKKVNLDEEDKMRWMDSKDGNFSTLWGKVLTLDRIQKRGWVLPNRCCFCQTHAEFIDHLLLHCEKTRELWVLALFIVWSVLSVSFFGKGNPLRVEEVFCGGNTKRETLIEHIKRSNDDDSNTRHKGTMPCAWSSHGRNAMTCCTKKRAWARHGATTATKWM</sequence>
<feature type="domain" description="Reverse transcriptase zinc-binding" evidence="1">
    <location>
        <begin position="124"/>
        <end position="170"/>
    </location>
</feature>
<dbReference type="Pfam" id="PF13966">
    <property type="entry name" value="zf-RVT"/>
    <property type="match status" value="1"/>
</dbReference>
<name>A0A438G087_VITVI</name>
<reference evidence="2 3" key="1">
    <citation type="journal article" date="2018" name="PLoS Genet.">
        <title>Population sequencing reveals clonal diversity and ancestral inbreeding in the grapevine cultivar Chardonnay.</title>
        <authorList>
            <person name="Roach M.J."/>
            <person name="Johnson D.L."/>
            <person name="Bohlmann J."/>
            <person name="van Vuuren H.J."/>
            <person name="Jones S.J."/>
            <person name="Pretorius I.S."/>
            <person name="Schmidt S.A."/>
            <person name="Borneman A.R."/>
        </authorList>
    </citation>
    <scope>NUCLEOTIDE SEQUENCE [LARGE SCALE GENOMIC DNA]</scope>
    <source>
        <strain evidence="3">cv. Chardonnay</strain>
        <tissue evidence="2">Leaf</tissue>
    </source>
</reference>
<dbReference type="AlphaFoldDB" id="A0A438G087"/>
<dbReference type="PANTHER" id="PTHR33116">
    <property type="entry name" value="REVERSE TRANSCRIPTASE ZINC-BINDING DOMAIN-CONTAINING PROTEIN-RELATED-RELATED"/>
    <property type="match status" value="1"/>
</dbReference>
<protein>
    <recommendedName>
        <fullName evidence="1">Reverse transcriptase zinc-binding domain-containing protein</fullName>
    </recommendedName>
</protein>
<organism evidence="2 3">
    <name type="scientific">Vitis vinifera</name>
    <name type="common">Grape</name>
    <dbReference type="NCBI Taxonomy" id="29760"/>
    <lineage>
        <taxon>Eukaryota</taxon>
        <taxon>Viridiplantae</taxon>
        <taxon>Streptophyta</taxon>
        <taxon>Embryophyta</taxon>
        <taxon>Tracheophyta</taxon>
        <taxon>Spermatophyta</taxon>
        <taxon>Magnoliopsida</taxon>
        <taxon>eudicotyledons</taxon>
        <taxon>Gunneridae</taxon>
        <taxon>Pentapetalae</taxon>
        <taxon>rosids</taxon>
        <taxon>Vitales</taxon>
        <taxon>Vitaceae</taxon>
        <taxon>Viteae</taxon>
        <taxon>Vitis</taxon>
    </lineage>
</organism>
<evidence type="ECO:0000313" key="3">
    <source>
        <dbReference type="Proteomes" id="UP000288805"/>
    </source>
</evidence>